<dbReference type="Gene3D" id="1.10.510.10">
    <property type="entry name" value="Transferase(Phosphotransferase) domain 1"/>
    <property type="match status" value="1"/>
</dbReference>
<dbReference type="AlphaFoldDB" id="A0A8A1LKU0"/>
<keyword evidence="1" id="KW-0723">Serine/threonine-protein kinase</keyword>
<proteinExistence type="predicted"/>
<accession>A0A8A1LKU0</accession>
<protein>
    <submittedName>
        <fullName evidence="1">Serine/threonine protein kinase</fullName>
    </submittedName>
</protein>
<organism evidence="1 2">
    <name type="scientific">Ajellomyces capsulatus (strain H88)</name>
    <name type="common">Darling's disease fungus</name>
    <name type="synonym">Histoplasma capsulatum</name>
    <dbReference type="NCBI Taxonomy" id="544711"/>
    <lineage>
        <taxon>Eukaryota</taxon>
        <taxon>Fungi</taxon>
        <taxon>Dikarya</taxon>
        <taxon>Ascomycota</taxon>
        <taxon>Pezizomycotina</taxon>
        <taxon>Eurotiomycetes</taxon>
        <taxon>Eurotiomycetidae</taxon>
        <taxon>Onygenales</taxon>
        <taxon>Ajellomycetaceae</taxon>
        <taxon>Histoplasma</taxon>
    </lineage>
</organism>
<evidence type="ECO:0000313" key="2">
    <source>
        <dbReference type="Proteomes" id="UP000663419"/>
    </source>
</evidence>
<dbReference type="Proteomes" id="UP000663419">
    <property type="component" value="Chromosome 4"/>
</dbReference>
<dbReference type="SUPFAM" id="SSF56112">
    <property type="entry name" value="Protein kinase-like (PK-like)"/>
    <property type="match status" value="1"/>
</dbReference>
<keyword evidence="1" id="KW-0418">Kinase</keyword>
<reference evidence="1" key="1">
    <citation type="submission" date="2021-01" db="EMBL/GenBank/DDBJ databases">
        <title>Chromosome-level genome assembly of a human fungal pathogen reveals clustering of transcriptionally co-regulated genes.</title>
        <authorList>
            <person name="Voorhies M."/>
            <person name="Cohen S."/>
            <person name="Shea T.P."/>
            <person name="Petrus S."/>
            <person name="Munoz J.F."/>
            <person name="Poplawski S."/>
            <person name="Goldman W.E."/>
            <person name="Michael T."/>
            <person name="Cuomo C.A."/>
            <person name="Sil A."/>
            <person name="Beyhan S."/>
        </authorList>
    </citation>
    <scope>NUCLEOTIDE SEQUENCE</scope>
    <source>
        <strain evidence="1">H88</strain>
    </source>
</reference>
<dbReference type="GO" id="GO:0004674">
    <property type="term" value="F:protein serine/threonine kinase activity"/>
    <property type="evidence" value="ECO:0007669"/>
    <property type="project" value="UniProtKB-KW"/>
</dbReference>
<dbReference type="VEuPathDB" id="FungiDB:I7I53_02691"/>
<evidence type="ECO:0000313" key="1">
    <source>
        <dbReference type="EMBL" id="QSS54958.1"/>
    </source>
</evidence>
<gene>
    <name evidence="1" type="ORF">I7I53_02691</name>
</gene>
<dbReference type="InterPro" id="IPR011009">
    <property type="entry name" value="Kinase-like_dom_sf"/>
</dbReference>
<sequence length="112" mass="12798">MNFFGPLPDKFTEIVDEERATMAMQLKGYVESMSSAQRKPFARAEDAVLTKETRQFLCRIMKLDPRDRPTANQLLGDEWFDGIQVATLLTTMAVPASMWLKITQVILPEYVP</sequence>
<keyword evidence="1" id="KW-0808">Transferase</keyword>
<name>A0A8A1LKU0_AJEC8</name>
<dbReference type="EMBL" id="CP069105">
    <property type="protein sequence ID" value="QSS54958.1"/>
    <property type="molecule type" value="Genomic_DNA"/>
</dbReference>